<proteinExistence type="predicted"/>
<evidence type="ECO:0000313" key="2">
    <source>
        <dbReference type="EMBL" id="RVW21949.1"/>
    </source>
</evidence>
<reference evidence="2 3" key="1">
    <citation type="journal article" date="2018" name="PLoS Genet.">
        <title>Population sequencing reveals clonal diversity and ancestral inbreeding in the grapevine cultivar Chardonnay.</title>
        <authorList>
            <person name="Roach M.J."/>
            <person name="Johnson D.L."/>
            <person name="Bohlmann J."/>
            <person name="van Vuuren H.J."/>
            <person name="Jones S.J."/>
            <person name="Pretorius I.S."/>
            <person name="Schmidt S.A."/>
            <person name="Borneman A.R."/>
        </authorList>
    </citation>
    <scope>NUCLEOTIDE SEQUENCE [LARGE SCALE GENOMIC DNA]</scope>
    <source>
        <strain evidence="3">cv. Chardonnay</strain>
        <tissue evidence="2">Leaf</tissue>
    </source>
</reference>
<feature type="region of interest" description="Disordered" evidence="1">
    <location>
        <begin position="652"/>
        <end position="685"/>
    </location>
</feature>
<feature type="region of interest" description="Disordered" evidence="1">
    <location>
        <begin position="110"/>
        <end position="132"/>
    </location>
</feature>
<organism evidence="2 3">
    <name type="scientific">Vitis vinifera</name>
    <name type="common">Grape</name>
    <dbReference type="NCBI Taxonomy" id="29760"/>
    <lineage>
        <taxon>Eukaryota</taxon>
        <taxon>Viridiplantae</taxon>
        <taxon>Streptophyta</taxon>
        <taxon>Embryophyta</taxon>
        <taxon>Tracheophyta</taxon>
        <taxon>Spermatophyta</taxon>
        <taxon>Magnoliopsida</taxon>
        <taxon>eudicotyledons</taxon>
        <taxon>Gunneridae</taxon>
        <taxon>Pentapetalae</taxon>
        <taxon>rosids</taxon>
        <taxon>Vitales</taxon>
        <taxon>Vitaceae</taxon>
        <taxon>Viteae</taxon>
        <taxon>Vitis</taxon>
    </lineage>
</organism>
<dbReference type="PANTHER" id="PTHR11216:SF161">
    <property type="entry name" value="CALCIUM-BINDING EF HAND FAMILY PROTEIN"/>
    <property type="match status" value="1"/>
</dbReference>
<evidence type="ECO:0008006" key="4">
    <source>
        <dbReference type="Google" id="ProtNLM"/>
    </source>
</evidence>
<dbReference type="PANTHER" id="PTHR11216">
    <property type="entry name" value="EH DOMAIN"/>
    <property type="match status" value="1"/>
</dbReference>
<feature type="region of interest" description="Disordered" evidence="1">
    <location>
        <begin position="363"/>
        <end position="391"/>
    </location>
</feature>
<evidence type="ECO:0000256" key="1">
    <source>
        <dbReference type="SAM" id="MobiDB-lite"/>
    </source>
</evidence>
<comment type="caution">
    <text evidence="2">The sequence shown here is derived from an EMBL/GenBank/DDBJ whole genome shotgun (WGS) entry which is preliminary data.</text>
</comment>
<protein>
    <recommendedName>
        <fullName evidence="4">Ubiquitin-like protease family profile domain-containing protein</fullName>
    </recommendedName>
</protein>
<dbReference type="InterPro" id="IPR038765">
    <property type="entry name" value="Papain-like_cys_pep_sf"/>
</dbReference>
<evidence type="ECO:0000313" key="3">
    <source>
        <dbReference type="Proteomes" id="UP000288805"/>
    </source>
</evidence>
<feature type="compositionally biased region" description="Polar residues" evidence="1">
    <location>
        <begin position="119"/>
        <end position="129"/>
    </location>
</feature>
<dbReference type="EMBL" id="QGNW01002259">
    <property type="protein sequence ID" value="RVW21949.1"/>
    <property type="molecule type" value="Genomic_DNA"/>
</dbReference>
<name>A0A438CFI7_VITVI</name>
<accession>A0A438CFI7</accession>
<gene>
    <name evidence="2" type="ORF">CK203_110571</name>
</gene>
<dbReference type="SUPFAM" id="SSF54001">
    <property type="entry name" value="Cysteine proteinases"/>
    <property type="match status" value="1"/>
</dbReference>
<dbReference type="AlphaFoldDB" id="A0A438CFI7"/>
<dbReference type="Proteomes" id="UP000288805">
    <property type="component" value="Unassembled WGS sequence"/>
</dbReference>
<sequence>MEKKNVTMDMRFEGLLEFGCKELRYELIMWIVVNYDIGYHCLCRLYNQKNQLCIMMHLYTRPQAHIPMTPSRSSGGQSGCALTPLDETVVERNKEETRIDVHPCSDQVMGKGTGAARTHSGQQRGTTATVDDGPFIDQQSCPPLTKGVEFIHLKGHQEMLVVDYALAEDGEPSEILCDMHGAYITWDELSSLNGGRWVNSVLFFSVCNNNHWHVHVLDIPASRFKILSSLPLRRGNGISIVSRRLSEVIDKAFHAHGMLKVCHSAPIEAKAIMHDGTTVETFVRKNLVGFVEILSLPLVEAQASLFQEAKLPGITRAFSSSCQSSICKVEKSLSGAIVSAVVTTNDVSNVGLSKDILSKEALAPKEPSSLNPTLEKSKPPSAPSVQESGFTNLDNVVADSTGAKFNEPSEDEIYKKDQGNLDVKQANCHSSHNSTADKPDSKKTSPKAIVSIISNANGTLEKIEPVKLPNGPSGENLKREKRTTNIVVGTVSECYNSSNSFRLLHLLLSFQKEEQMSWQHGIQEEAADWDKDWDKFEEEGYIFGKELTLDVQNVIAPPTPKSMLVDKEKTSTAETLTVVSSSVDVNSEDPPSMGERVVENGSAYSQIEDYSARSPGNNPLARVAMERSIAGSPAARIAMERSLVGSPAVRATFERSPDGNPAARTAFERSSEGSPATRHAFDSPSRQLLDSHFFKPFCEDASPHAKDTQRY</sequence>
<feature type="region of interest" description="Disordered" evidence="1">
    <location>
        <begin position="425"/>
        <end position="446"/>
    </location>
</feature>